<feature type="compositionally biased region" description="Polar residues" evidence="2">
    <location>
        <begin position="204"/>
        <end position="215"/>
    </location>
</feature>
<feature type="region of interest" description="Disordered" evidence="2">
    <location>
        <begin position="961"/>
        <end position="985"/>
    </location>
</feature>
<dbReference type="InterPro" id="IPR036869">
    <property type="entry name" value="J_dom_sf"/>
</dbReference>
<dbReference type="PANTHER" id="PTHR44200">
    <property type="entry name" value="DNAJ HOMOLOG SUBFAMILY C MEMBER 7"/>
    <property type="match status" value="1"/>
</dbReference>
<dbReference type="InterPro" id="IPR011990">
    <property type="entry name" value="TPR-like_helical_dom_sf"/>
</dbReference>
<evidence type="ECO:0000256" key="1">
    <source>
        <dbReference type="SAM" id="Coils"/>
    </source>
</evidence>
<dbReference type="GeneID" id="60403799"/>
<dbReference type="InterPro" id="IPR001623">
    <property type="entry name" value="DnaJ_domain"/>
</dbReference>
<evidence type="ECO:0000256" key="2">
    <source>
        <dbReference type="SAM" id="MobiDB-lite"/>
    </source>
</evidence>
<evidence type="ECO:0000313" key="4">
    <source>
        <dbReference type="EMBL" id="CDJ36337.1"/>
    </source>
</evidence>
<feature type="region of interest" description="Disordered" evidence="2">
    <location>
        <begin position="1693"/>
        <end position="1724"/>
    </location>
</feature>
<feature type="region of interest" description="Disordered" evidence="2">
    <location>
        <begin position="1486"/>
        <end position="1666"/>
    </location>
</feature>
<name>U6KJC0_9EIME</name>
<dbReference type="Pfam" id="PF00226">
    <property type="entry name" value="DnaJ"/>
    <property type="match status" value="1"/>
</dbReference>
<dbReference type="OrthoDB" id="445556at2759"/>
<feature type="compositionally biased region" description="Low complexity" evidence="2">
    <location>
        <begin position="1209"/>
        <end position="1245"/>
    </location>
</feature>
<dbReference type="Gene3D" id="1.25.40.10">
    <property type="entry name" value="Tetratricopeptide repeat domain"/>
    <property type="match status" value="1"/>
</dbReference>
<feature type="compositionally biased region" description="Polar residues" evidence="2">
    <location>
        <begin position="1329"/>
        <end position="1352"/>
    </location>
</feature>
<dbReference type="PROSITE" id="PS50076">
    <property type="entry name" value="DNAJ_2"/>
    <property type="match status" value="1"/>
</dbReference>
<feature type="compositionally biased region" description="Basic and acidic residues" evidence="2">
    <location>
        <begin position="961"/>
        <end position="971"/>
    </location>
</feature>
<feature type="region of interest" description="Disordered" evidence="2">
    <location>
        <begin position="891"/>
        <end position="936"/>
    </location>
</feature>
<reference evidence="4" key="1">
    <citation type="submission" date="2013-10" db="EMBL/GenBank/DDBJ databases">
        <title>Genomic analysis of the causative agents of coccidiosis in chickens.</title>
        <authorList>
            <person name="Reid A.J."/>
            <person name="Blake D."/>
            <person name="Billington K."/>
            <person name="Browne H."/>
            <person name="Dunn M."/>
            <person name="Hung S."/>
            <person name="Kawahara F."/>
            <person name="Miranda-Saavedra D."/>
            <person name="Mourier T."/>
            <person name="Nagra H."/>
            <person name="Otto T.D."/>
            <person name="Rawlings N."/>
            <person name="Sanchez A."/>
            <person name="Sanders M."/>
            <person name="Subramaniam C."/>
            <person name="Tay Y."/>
            <person name="Dear P."/>
            <person name="Doerig C."/>
            <person name="Gruber A."/>
            <person name="Parkinson J."/>
            <person name="Shirley M."/>
            <person name="Wan K.L."/>
            <person name="Berriman M."/>
            <person name="Tomley F."/>
            <person name="Pain A."/>
        </authorList>
    </citation>
    <scope>NUCLEOTIDE SEQUENCE [LARGE SCALE GENOMIC DNA]</scope>
    <source>
        <strain evidence="4">Houghton</strain>
    </source>
</reference>
<dbReference type="Gene3D" id="1.10.287.110">
    <property type="entry name" value="DnaJ domain"/>
    <property type="match status" value="1"/>
</dbReference>
<feature type="compositionally biased region" description="Low complexity" evidence="2">
    <location>
        <begin position="1186"/>
        <end position="1201"/>
    </location>
</feature>
<dbReference type="SMART" id="SM00271">
    <property type="entry name" value="DnaJ"/>
    <property type="match status" value="1"/>
</dbReference>
<dbReference type="EMBL" id="HG735806">
    <property type="protein sequence ID" value="CDJ36337.1"/>
    <property type="molecule type" value="Genomic_DNA"/>
</dbReference>
<dbReference type="RefSeq" id="XP_037878626.1">
    <property type="nucleotide sequence ID" value="XM_038022772.1"/>
</dbReference>
<dbReference type="SUPFAM" id="SSF48452">
    <property type="entry name" value="TPR-like"/>
    <property type="match status" value="1"/>
</dbReference>
<feature type="coiled-coil region" evidence="1">
    <location>
        <begin position="41"/>
        <end position="169"/>
    </location>
</feature>
<organism evidence="4 5">
    <name type="scientific">Eimeria mitis</name>
    <dbReference type="NCBI Taxonomy" id="44415"/>
    <lineage>
        <taxon>Eukaryota</taxon>
        <taxon>Sar</taxon>
        <taxon>Alveolata</taxon>
        <taxon>Apicomplexa</taxon>
        <taxon>Conoidasida</taxon>
        <taxon>Coccidia</taxon>
        <taxon>Eucoccidiorida</taxon>
        <taxon>Eimeriorina</taxon>
        <taxon>Eimeriidae</taxon>
        <taxon>Eimeria</taxon>
    </lineage>
</organism>
<feature type="compositionally biased region" description="Polar residues" evidence="2">
    <location>
        <begin position="1508"/>
        <end position="1525"/>
    </location>
</feature>
<evidence type="ECO:0000259" key="3">
    <source>
        <dbReference type="PROSITE" id="PS50076"/>
    </source>
</evidence>
<proteinExistence type="predicted"/>
<keyword evidence="5" id="KW-1185">Reference proteome</keyword>
<feature type="compositionally biased region" description="Polar residues" evidence="2">
    <location>
        <begin position="1715"/>
        <end position="1724"/>
    </location>
</feature>
<accession>U6KJC0</accession>
<dbReference type="VEuPathDB" id="ToxoDB:EMH_0014490"/>
<feature type="compositionally biased region" description="Polar residues" evidence="2">
    <location>
        <begin position="891"/>
        <end position="902"/>
    </location>
</feature>
<sequence>MREAVHQGESEEDSDSTHASADAARLHAVARRIQLREHASRQQQLQLHKQLQQQQQLLQQQQQQLHQQDALLRHQEQLLRQQEQQLASRETEAGLLLRQVSLLQQQLEERADRLAAAEGNYLDVTASLQQLQQRVALGDEARLLVEEVRQQQQQDTQHLYAEVRRLRRQLSHRIQLAVSSEEDRGGMSSRDREADLEKDGVQRSVCSESPAQQMATGGGRQQPPSGGLSLPPRRTEGEQQDRYAAGGLWCCVEAAESASCTAWGCSASCCCSSDDQHEAMVGELRTALHSCSGAMENRLSGESARSSAAAAEAAVLAVQEVLNRCPATGADPEIVGMLLERLRAESMQIRVYSQQRHAASSSMATSSTELQVQHQGGLASIDESMEREAYDVLGTALCDEVLLPLLAVQNISSLLRLKQQGVLLANSRWLQLLKETVGSKFLEGSCCLSSNDGSSRTELMQGKKSTGVSPQGSLTDNVAVTPAESWETRGEGRQHVLLQLLLRGSGGVAAAAGLLRHGTAPLALHAATLTDRSSGNNVFHLICLRQAASLSLLHWSVQLHCSGTPSCIWGMHPMLLVFRNLPQLFGTLSLTSLPCELLYAQNRQGKTPADLLPLLLPAHLQHLSGLQKAAAAGEMHQRAEFQEEVSGVSCNLRAWRSVVFEYAAKASSLYRQHHNEAALALYTEALKLQQRLLEKQQQLDEVTGGVSSSNLSLMENTAKLAFNKGRSALRLGRWICSLQSCSLCLSMTPNYKAAYETAAEACEWLLDFEGALNYMQLMRQHCPDSFAAEHYQKRRLYEAQLHASSFQVLGIERGAPKAAVNRAFRRMSILWHPDKASALSEDLRLRHENHFKRLNEARITLLDAESYARQLLLPNQPLYRHPELLVVSKPVQQSTPSPTLVQPEQLTTEQQQHDTHQQNDQQQGQESRQCEADEAEPRIEKLQQQRQQLLRSIGSLQRQQHELQRELEEHQAAAAQQSGWSSTSNSLRWHELQKLQQQQQNKQKRLIECETEIGEWLHRKQKQNQELQQQPLSQQPQEQSKSSQDQQQQRGDSQSTEKEKVEGSAMAAAAEVINEAAAAALSGRDQAKPDDDSPSWDSATSSDSDTDSTKAHSVFEGYGHTCGNSSSGFPTATTAVPTPPPLRRVASASTQQRRSSSEIPPSRTSPSETTRAPNAGRAREYSCATASRLSGRCGSRASSAGPQIRTGEAAITATATTPAATARAVAPSASSSTTKSPMQPRQQQLPSPPPRRVAATQGVRKDSSRSSSAGSGGCKTKGTSGRRRFVRTRGYLQQQQGASQQQRHEQQEHQEQPQRRQQLWGGTVGGSEATGSTPQTQPASATVPGGSSSDATPQAAAAAAAAWLLPPDFPEPFGAEGRPPQHQADDLGPASGHMQQQQQQRSPQRDYPDPEGLVQAVRHQQNEGTREQTLVDSPAVLSQSLDGHRMRQQRLQQDIQQQHMLHREMQQHKEMQATGEADRRQLLFPDEDLPTFPTNEEATETDKPAVCSQATATAGRTVPTTQAEEPTTPHDGRWASSEENPLLSREKSQQQRNPRWPVPPNCRNAVAEADSHPAHSLHVRRGALPTDGTPAETSGGGQGAGIAEMHQPSNLSGAASAGESCGSSSSDRSADRPDRRGSTSRNSSSDSEAENPADSSRAPGHWMPPIYTQHKRNLNQQEQEQGHLYHSMAQDNFPQQTQPSVDGVGPSHWGLDAPQRSSVPSLGCSSGGINEGATLRIGTGVPTATPTRLFPQYDPSDMEMHRSAQGVSLTGTHETSCSVRNVLQTGGAIRSRLKKQLSVIVGGVDVFWMELKQSSEALAGTSWKTCW</sequence>
<feature type="region of interest" description="Disordered" evidence="2">
    <location>
        <begin position="1"/>
        <end position="22"/>
    </location>
</feature>
<feature type="domain" description="J" evidence="3">
    <location>
        <begin position="804"/>
        <end position="866"/>
    </location>
</feature>
<feature type="compositionally biased region" description="Basic and acidic residues" evidence="2">
    <location>
        <begin position="1302"/>
        <end position="1314"/>
    </location>
</feature>
<dbReference type="Proteomes" id="UP000030744">
    <property type="component" value="Unassembled WGS sequence"/>
</dbReference>
<feature type="compositionally biased region" description="Low complexity" evidence="2">
    <location>
        <begin position="1612"/>
        <end position="1627"/>
    </location>
</feature>
<gene>
    <name evidence="4" type="ORF">EMH_0014490</name>
</gene>
<protein>
    <submittedName>
        <fullName evidence="4">DnaJ domain-containing protein, putative</fullName>
    </submittedName>
</protein>
<dbReference type="InterPro" id="IPR052758">
    <property type="entry name" value="SRC_co-chaperone"/>
</dbReference>
<feature type="region of interest" description="Disordered" evidence="2">
    <location>
        <begin position="177"/>
        <end position="238"/>
    </location>
</feature>
<feature type="compositionally biased region" description="Low complexity" evidence="2">
    <location>
        <begin position="1024"/>
        <end position="1054"/>
    </location>
</feature>
<feature type="compositionally biased region" description="Low complexity" evidence="2">
    <location>
        <begin position="1065"/>
        <end position="1080"/>
    </location>
</feature>
<dbReference type="SUPFAM" id="SSF46565">
    <property type="entry name" value="Chaperone J-domain"/>
    <property type="match status" value="1"/>
</dbReference>
<evidence type="ECO:0000313" key="5">
    <source>
        <dbReference type="Proteomes" id="UP000030744"/>
    </source>
</evidence>
<feature type="region of interest" description="Disordered" evidence="2">
    <location>
        <begin position="1021"/>
        <end position="1412"/>
    </location>
</feature>
<feature type="compositionally biased region" description="Low complexity" evidence="2">
    <location>
        <begin position="1143"/>
        <end position="1154"/>
    </location>
</feature>
<feature type="compositionally biased region" description="Basic and acidic residues" evidence="2">
    <location>
        <begin position="1628"/>
        <end position="1637"/>
    </location>
</feature>
<feature type="compositionally biased region" description="Basic and acidic residues" evidence="2">
    <location>
        <begin position="181"/>
        <end position="201"/>
    </location>
</feature>
<keyword evidence="1" id="KW-0175">Coiled coil</keyword>
<reference evidence="4" key="2">
    <citation type="submission" date="2013-10" db="EMBL/GenBank/DDBJ databases">
        <authorList>
            <person name="Aslett M."/>
        </authorList>
    </citation>
    <scope>NUCLEOTIDE SEQUENCE [LARGE SCALE GENOMIC DNA]</scope>
    <source>
        <strain evidence="4">Houghton</strain>
    </source>
</reference>
<feature type="compositionally biased region" description="Polar residues" evidence="2">
    <location>
        <begin position="1158"/>
        <end position="1172"/>
    </location>
</feature>
<dbReference type="CDD" id="cd06257">
    <property type="entry name" value="DnaJ"/>
    <property type="match status" value="1"/>
</dbReference>
<dbReference type="PANTHER" id="PTHR44200:SF1">
    <property type="entry name" value="DNAJ HOMOLOG SUBFAMILY C MEMBER 7"/>
    <property type="match status" value="1"/>
</dbReference>